<dbReference type="PROSITE" id="PS50096">
    <property type="entry name" value="IQ"/>
    <property type="match status" value="1"/>
</dbReference>
<accession>A0A6A4R8T5</accession>
<dbReference type="PANTHER" id="PTHR32295:SF45">
    <property type="entry name" value="PROTEIN IQ-DOMAIN 19"/>
    <property type="match status" value="1"/>
</dbReference>
<dbReference type="AlphaFoldDB" id="A0A6A4R8T5"/>
<organism evidence="5 6">
    <name type="scientific">Lupinus albus</name>
    <name type="common">White lupine</name>
    <name type="synonym">Lupinus termis</name>
    <dbReference type="NCBI Taxonomy" id="3870"/>
    <lineage>
        <taxon>Eukaryota</taxon>
        <taxon>Viridiplantae</taxon>
        <taxon>Streptophyta</taxon>
        <taxon>Embryophyta</taxon>
        <taxon>Tracheophyta</taxon>
        <taxon>Spermatophyta</taxon>
        <taxon>Magnoliopsida</taxon>
        <taxon>eudicotyledons</taxon>
        <taxon>Gunneridae</taxon>
        <taxon>Pentapetalae</taxon>
        <taxon>rosids</taxon>
        <taxon>fabids</taxon>
        <taxon>Fabales</taxon>
        <taxon>Fabaceae</taxon>
        <taxon>Papilionoideae</taxon>
        <taxon>50 kb inversion clade</taxon>
        <taxon>genistoids sensu lato</taxon>
        <taxon>core genistoids</taxon>
        <taxon>Genisteae</taxon>
        <taxon>Lupinus</taxon>
    </lineage>
</organism>
<gene>
    <name evidence="5" type="ORF">Lalb_Chr01g0020931</name>
</gene>
<feature type="domain" description="DUF4005" evidence="4">
    <location>
        <begin position="127"/>
        <end position="177"/>
    </location>
</feature>
<reference evidence="6" key="1">
    <citation type="journal article" date="2020" name="Nat. Commun.">
        <title>Genome sequence of the cluster root forming white lupin.</title>
        <authorList>
            <person name="Hufnagel B."/>
            <person name="Marques A."/>
            <person name="Soriano A."/>
            <person name="Marques L."/>
            <person name="Divol F."/>
            <person name="Doumas P."/>
            <person name="Sallet E."/>
            <person name="Mancinotti D."/>
            <person name="Carrere S."/>
            <person name="Marande W."/>
            <person name="Arribat S."/>
            <person name="Keller J."/>
            <person name="Huneau C."/>
            <person name="Blein T."/>
            <person name="Aime D."/>
            <person name="Laguerre M."/>
            <person name="Taylor J."/>
            <person name="Schubert V."/>
            <person name="Nelson M."/>
            <person name="Geu-Flores F."/>
            <person name="Crespi M."/>
            <person name="Gallardo-Guerrero K."/>
            <person name="Delaux P.-M."/>
            <person name="Salse J."/>
            <person name="Berges H."/>
            <person name="Guyot R."/>
            <person name="Gouzy J."/>
            <person name="Peret B."/>
        </authorList>
    </citation>
    <scope>NUCLEOTIDE SEQUENCE [LARGE SCALE GENOMIC DNA]</scope>
    <source>
        <strain evidence="6">cv. Amiga</strain>
    </source>
</reference>
<dbReference type="EMBL" id="WOCE01000001">
    <property type="protein sequence ID" value="KAE9622023.1"/>
    <property type="molecule type" value="Genomic_DNA"/>
</dbReference>
<dbReference type="GO" id="GO:0005516">
    <property type="term" value="F:calmodulin binding"/>
    <property type="evidence" value="ECO:0007669"/>
    <property type="project" value="UniProtKB-KW"/>
</dbReference>
<dbReference type="InterPro" id="IPR025064">
    <property type="entry name" value="DUF4005"/>
</dbReference>
<evidence type="ECO:0000259" key="4">
    <source>
        <dbReference type="Pfam" id="PF13178"/>
    </source>
</evidence>
<evidence type="ECO:0000256" key="3">
    <source>
        <dbReference type="SAM" id="MobiDB-lite"/>
    </source>
</evidence>
<dbReference type="Pfam" id="PF13178">
    <property type="entry name" value="DUF4005"/>
    <property type="match status" value="1"/>
</dbReference>
<evidence type="ECO:0000256" key="1">
    <source>
        <dbReference type="ARBA" id="ARBA00022860"/>
    </source>
</evidence>
<protein>
    <submittedName>
        <fullName evidence="5">Putative IQ motif, EF-hand binding protein</fullName>
    </submittedName>
</protein>
<name>A0A6A4R8T5_LUPAL</name>
<evidence type="ECO:0000256" key="2">
    <source>
        <dbReference type="ARBA" id="ARBA00024341"/>
    </source>
</evidence>
<evidence type="ECO:0000313" key="5">
    <source>
        <dbReference type="EMBL" id="KAE9622023.1"/>
    </source>
</evidence>
<comment type="similarity">
    <text evidence="2">Belongs to the IQD family.</text>
</comment>
<feature type="region of interest" description="Disordered" evidence="3">
    <location>
        <begin position="60"/>
        <end position="84"/>
    </location>
</feature>
<dbReference type="Proteomes" id="UP000447434">
    <property type="component" value="Chromosome 1"/>
</dbReference>
<sequence>MRSDVIRHGCIVARKALCALRGLVKLQALVRGHLVRKQAMETLRCMQALVVAQTTRARAHRARTISEPKPNQNQSTYRKSTENDSFKHMYNEMDISIKIVEMDVCGNSRSRNSSANHELYEHRDCNAESMAYDYPLYPNYMANTESSRAKLRSHSAPKQRPVRMQRSSSLVGVTVKDYQYPCSIKLDKSTVSLKDSECGSTSTMLTNSNYCTSFLAYDVTS</sequence>
<comment type="caution">
    <text evidence="5">The sequence shown here is derived from an EMBL/GenBank/DDBJ whole genome shotgun (WGS) entry which is preliminary data.</text>
</comment>
<dbReference type="OrthoDB" id="685302at2759"/>
<proteinExistence type="inferred from homology"/>
<dbReference type="PANTHER" id="PTHR32295">
    <property type="entry name" value="IQ-DOMAIN 5-RELATED"/>
    <property type="match status" value="1"/>
</dbReference>
<feature type="compositionally biased region" description="Polar residues" evidence="3">
    <location>
        <begin position="69"/>
        <end position="78"/>
    </location>
</feature>
<keyword evidence="6" id="KW-1185">Reference proteome</keyword>
<keyword evidence="1" id="KW-0112">Calmodulin-binding</keyword>
<evidence type="ECO:0000313" key="6">
    <source>
        <dbReference type="Proteomes" id="UP000447434"/>
    </source>
</evidence>